<dbReference type="Proteomes" id="UP000248021">
    <property type="component" value="Unassembled WGS sequence"/>
</dbReference>
<dbReference type="SFLD" id="SFLDS00001">
    <property type="entry name" value="Enolase"/>
    <property type="match status" value="1"/>
</dbReference>
<feature type="domain" description="Mandelate racemase/muconate lactonizing enzyme C-terminal" evidence="1">
    <location>
        <begin position="145"/>
        <end position="247"/>
    </location>
</feature>
<dbReference type="SUPFAM" id="SSF54826">
    <property type="entry name" value="Enolase N-terminal domain-like"/>
    <property type="match status" value="1"/>
</dbReference>
<sequence>MPTIDAVDFFYLSMPEVTDEADGSQDALLVRVVAGGHVGWGECEAAPLPSIAAFICPMSHGVCRPVAYSVLGKRLESPADIARISVDVAYNSMDLLQAPHTLSGVEMALWDALGKMRGEPVWRMLGYDRSFAKTPYASVLFGDTAQETLERARAARAANFRAAKFGWGPIGRGSAEADAEHFAAAREGLGLDGLLLVDTGQIFLEDVERAAARLPAMEKAGVLWFEEPFQASAIDAYAALARKGSKVRLAGGEGAHNVHMAKQLIDHGGVGFVQIDCGRIGGIGPSKEVADHAVAKGVTFVNHTFTSHLALSASIQAYAGLKDHVIAEYPAMPKPLALAFTANHIERDADGEIHAPDAPGLGIEVSADGARPYLQDVEIKVNGQVLYTTPAL</sequence>
<proteinExistence type="predicted"/>
<protein>
    <submittedName>
        <fullName evidence="2">L-alanine-DL-glutamate epimerase-like enolase superfamily enzyme</fullName>
    </submittedName>
</protein>
<dbReference type="InterPro" id="IPR013341">
    <property type="entry name" value="Mandelate_racemase_N_dom"/>
</dbReference>
<evidence type="ECO:0000313" key="2">
    <source>
        <dbReference type="EMBL" id="PXW56608.1"/>
    </source>
</evidence>
<dbReference type="InterPro" id="IPR034593">
    <property type="entry name" value="DgoD-like"/>
</dbReference>
<evidence type="ECO:0000313" key="3">
    <source>
        <dbReference type="Proteomes" id="UP000248021"/>
    </source>
</evidence>
<reference evidence="2 3" key="1">
    <citation type="submission" date="2018-05" db="EMBL/GenBank/DDBJ databases">
        <title>Genomic Encyclopedia of Type Strains, Phase IV (KMG-IV): sequencing the most valuable type-strain genomes for metagenomic binning, comparative biology and taxonomic classification.</title>
        <authorList>
            <person name="Goeker M."/>
        </authorList>
    </citation>
    <scope>NUCLEOTIDE SEQUENCE [LARGE SCALE GENOMIC DNA]</scope>
    <source>
        <strain evidence="2 3">DSM 6462</strain>
    </source>
</reference>
<accession>A0A2V3U4L4</accession>
<dbReference type="RefSeq" id="WP_245449995.1">
    <property type="nucleotide sequence ID" value="NZ_JAHBRY010000001.1"/>
</dbReference>
<dbReference type="Pfam" id="PF02746">
    <property type="entry name" value="MR_MLE_N"/>
    <property type="match status" value="1"/>
</dbReference>
<dbReference type="Gene3D" id="3.30.390.10">
    <property type="entry name" value="Enolase-like, N-terminal domain"/>
    <property type="match status" value="1"/>
</dbReference>
<dbReference type="EMBL" id="QJJK01000008">
    <property type="protein sequence ID" value="PXW56608.1"/>
    <property type="molecule type" value="Genomic_DNA"/>
</dbReference>
<dbReference type="PANTHER" id="PTHR48080">
    <property type="entry name" value="D-GALACTONATE DEHYDRATASE-RELATED"/>
    <property type="match status" value="1"/>
</dbReference>
<dbReference type="AlphaFoldDB" id="A0A2V3U4L4"/>
<dbReference type="InterPro" id="IPR036849">
    <property type="entry name" value="Enolase-like_C_sf"/>
</dbReference>
<gene>
    <name evidence="2" type="ORF">C7450_108361</name>
</gene>
<keyword evidence="3" id="KW-1185">Reference proteome</keyword>
<dbReference type="SFLD" id="SFLDG00179">
    <property type="entry name" value="mandelate_racemase"/>
    <property type="match status" value="1"/>
</dbReference>
<organism evidence="2 3">
    <name type="scientific">Chelatococcus asaccharovorans</name>
    <dbReference type="NCBI Taxonomy" id="28210"/>
    <lineage>
        <taxon>Bacteria</taxon>
        <taxon>Pseudomonadati</taxon>
        <taxon>Pseudomonadota</taxon>
        <taxon>Alphaproteobacteria</taxon>
        <taxon>Hyphomicrobiales</taxon>
        <taxon>Chelatococcaceae</taxon>
        <taxon>Chelatococcus</taxon>
    </lineage>
</organism>
<dbReference type="Pfam" id="PF13378">
    <property type="entry name" value="MR_MLE_C"/>
    <property type="match status" value="1"/>
</dbReference>
<dbReference type="GO" id="GO:0003824">
    <property type="term" value="F:catalytic activity"/>
    <property type="evidence" value="ECO:0007669"/>
    <property type="project" value="UniProtKB-ARBA"/>
</dbReference>
<dbReference type="InterPro" id="IPR029017">
    <property type="entry name" value="Enolase-like_N"/>
</dbReference>
<dbReference type="InterPro" id="IPR029065">
    <property type="entry name" value="Enolase_C-like"/>
</dbReference>
<dbReference type="InterPro" id="IPR013342">
    <property type="entry name" value="Mandelate_racemase_C"/>
</dbReference>
<dbReference type="Gene3D" id="3.20.20.120">
    <property type="entry name" value="Enolase-like C-terminal domain"/>
    <property type="match status" value="1"/>
</dbReference>
<dbReference type="SUPFAM" id="SSF51604">
    <property type="entry name" value="Enolase C-terminal domain-like"/>
    <property type="match status" value="1"/>
</dbReference>
<evidence type="ECO:0000259" key="1">
    <source>
        <dbReference type="SMART" id="SM00922"/>
    </source>
</evidence>
<name>A0A2V3U4L4_9HYPH</name>
<comment type="caution">
    <text evidence="2">The sequence shown here is derived from an EMBL/GenBank/DDBJ whole genome shotgun (WGS) entry which is preliminary data.</text>
</comment>
<dbReference type="SMART" id="SM00922">
    <property type="entry name" value="MR_MLE"/>
    <property type="match status" value="1"/>
</dbReference>
<dbReference type="CDD" id="cd03316">
    <property type="entry name" value="MR_like"/>
    <property type="match status" value="1"/>
</dbReference>